<reference evidence="12 13" key="1">
    <citation type="submission" date="2017-11" db="EMBL/GenBank/DDBJ databases">
        <title>De novo assembly and phasing of dikaryotic genomes from two isolates of Puccinia coronata f. sp. avenae, the causal agent of oat crown rust.</title>
        <authorList>
            <person name="Miller M.E."/>
            <person name="Zhang Y."/>
            <person name="Omidvar V."/>
            <person name="Sperschneider J."/>
            <person name="Schwessinger B."/>
            <person name="Raley C."/>
            <person name="Palmer J.M."/>
            <person name="Garnica D."/>
            <person name="Upadhyaya N."/>
            <person name="Rathjen J."/>
            <person name="Taylor J.M."/>
            <person name="Park R.F."/>
            <person name="Dodds P.N."/>
            <person name="Hirsch C.D."/>
            <person name="Kianian S.F."/>
            <person name="Figueroa M."/>
        </authorList>
    </citation>
    <scope>NUCLEOTIDE SEQUENCE [LARGE SCALE GENOMIC DNA]</scope>
    <source>
        <strain evidence="9">12NC29</strain>
        <strain evidence="10">12SD80</strain>
    </source>
</reference>
<feature type="compositionally biased region" description="Polar residues" evidence="6">
    <location>
        <begin position="36"/>
        <end position="49"/>
    </location>
</feature>
<comment type="subcellular location">
    <subcellularLocation>
        <location evidence="1">Cell membrane</location>
        <topology evidence="1">Multi-pass membrane protein</topology>
    </subcellularLocation>
</comment>
<sequence>MFLPSTLRKHFLSALVDQTTTRNSRRGVRTLMIPGTSESNQHSEQLPTTKSRDPLEPHSVDRASTPPHHHVDEDLQHPLTNQIDTVQPSSDRWLKSWSQVLSPVAWLENKSSVARDHLANERTFLAWFRTSLSLTSIGIALVQLSRLSKQIKVAQVKNLITSVQPIIEPLSHPAFSIVAYHNLTDPADQSSSIQSTLIQINQNLINLQSAIDLIHRDVDTIRRTKNLASLIGNCYVGIGLLFLLIGTQRYFRVQKVLQTGYFPHSRRSIGFTTLVVSALLVATAVGMFRTSF</sequence>
<dbReference type="EMBL" id="PGCJ01000831">
    <property type="protein sequence ID" value="PLW18439.1"/>
    <property type="molecule type" value="Genomic_DNA"/>
</dbReference>
<feature type="region of interest" description="Disordered" evidence="6">
    <location>
        <begin position="19"/>
        <end position="77"/>
    </location>
</feature>
<dbReference type="GO" id="GO:0005886">
    <property type="term" value="C:plasma membrane"/>
    <property type="evidence" value="ECO:0007669"/>
    <property type="project" value="UniProtKB-SubCell"/>
</dbReference>
<comment type="caution">
    <text evidence="9">The sequence shown here is derived from an EMBL/GenBank/DDBJ whole genome shotgun (WGS) entry which is preliminary data.</text>
</comment>
<gene>
    <name evidence="11" type="ORF">PCANC_08892</name>
    <name evidence="9" type="ORF">PCANC_15799</name>
    <name evidence="10" type="ORF">PCASD_10373</name>
</gene>
<evidence type="ECO:0000313" key="11">
    <source>
        <dbReference type="EMBL" id="PLW52799.1"/>
    </source>
</evidence>
<keyword evidence="4 7" id="KW-1133">Transmembrane helix</keyword>
<evidence type="ECO:0000313" key="10">
    <source>
        <dbReference type="EMBL" id="PLW40444.1"/>
    </source>
</evidence>
<dbReference type="EMBL" id="PGCJ01000073">
    <property type="protein sequence ID" value="PLW52799.1"/>
    <property type="molecule type" value="Genomic_DNA"/>
</dbReference>
<name>A0A2N5SYW8_9BASI</name>
<proteinExistence type="predicted"/>
<evidence type="ECO:0000256" key="6">
    <source>
        <dbReference type="SAM" id="MobiDB-lite"/>
    </source>
</evidence>
<evidence type="ECO:0000313" key="12">
    <source>
        <dbReference type="Proteomes" id="UP000235388"/>
    </source>
</evidence>
<keyword evidence="3 7" id="KW-0812">Transmembrane</keyword>
<dbReference type="PANTHER" id="PTHR34187:SF2">
    <property type="entry name" value="DUF202 DOMAIN-CONTAINING PROTEIN"/>
    <property type="match status" value="1"/>
</dbReference>
<dbReference type="InterPro" id="IPR003807">
    <property type="entry name" value="DUF202"/>
</dbReference>
<dbReference type="Proteomes" id="UP000235388">
    <property type="component" value="Unassembled WGS sequence"/>
</dbReference>
<feature type="transmembrane region" description="Helical" evidence="7">
    <location>
        <begin position="268"/>
        <end position="288"/>
    </location>
</feature>
<evidence type="ECO:0000256" key="4">
    <source>
        <dbReference type="ARBA" id="ARBA00022989"/>
    </source>
</evidence>
<dbReference type="Proteomes" id="UP000235392">
    <property type="component" value="Unassembled WGS sequence"/>
</dbReference>
<evidence type="ECO:0000313" key="13">
    <source>
        <dbReference type="Proteomes" id="UP000235392"/>
    </source>
</evidence>
<protein>
    <recommendedName>
        <fullName evidence="8">DUF202 domain-containing protein</fullName>
    </recommendedName>
</protein>
<keyword evidence="2" id="KW-1003">Cell membrane</keyword>
<evidence type="ECO:0000259" key="8">
    <source>
        <dbReference type="Pfam" id="PF02656"/>
    </source>
</evidence>
<dbReference type="AlphaFoldDB" id="A0A2N5SYW8"/>
<evidence type="ECO:0000256" key="3">
    <source>
        <dbReference type="ARBA" id="ARBA00022692"/>
    </source>
</evidence>
<keyword evidence="5 7" id="KW-0472">Membrane</keyword>
<evidence type="ECO:0000256" key="5">
    <source>
        <dbReference type="ARBA" id="ARBA00023136"/>
    </source>
</evidence>
<evidence type="ECO:0000256" key="1">
    <source>
        <dbReference type="ARBA" id="ARBA00004651"/>
    </source>
</evidence>
<feature type="domain" description="DUF202" evidence="8">
    <location>
        <begin position="115"/>
        <end position="255"/>
    </location>
</feature>
<dbReference type="InterPro" id="IPR052053">
    <property type="entry name" value="IM_YidH-like"/>
</dbReference>
<feature type="compositionally biased region" description="Basic and acidic residues" evidence="6">
    <location>
        <begin position="50"/>
        <end position="61"/>
    </location>
</feature>
<accession>A0A2N5SYW8</accession>
<evidence type="ECO:0000313" key="9">
    <source>
        <dbReference type="EMBL" id="PLW18439.1"/>
    </source>
</evidence>
<dbReference type="Pfam" id="PF02656">
    <property type="entry name" value="DUF202"/>
    <property type="match status" value="1"/>
</dbReference>
<dbReference type="PANTHER" id="PTHR34187">
    <property type="entry name" value="FGR18P"/>
    <property type="match status" value="1"/>
</dbReference>
<organism evidence="9 12">
    <name type="scientific">Puccinia coronata f. sp. avenae</name>
    <dbReference type="NCBI Taxonomy" id="200324"/>
    <lineage>
        <taxon>Eukaryota</taxon>
        <taxon>Fungi</taxon>
        <taxon>Dikarya</taxon>
        <taxon>Basidiomycota</taxon>
        <taxon>Pucciniomycotina</taxon>
        <taxon>Pucciniomycetes</taxon>
        <taxon>Pucciniales</taxon>
        <taxon>Pucciniaceae</taxon>
        <taxon>Puccinia</taxon>
    </lineage>
</organism>
<dbReference type="OrthoDB" id="199599at2759"/>
<evidence type="ECO:0000256" key="7">
    <source>
        <dbReference type="SAM" id="Phobius"/>
    </source>
</evidence>
<feature type="transmembrane region" description="Helical" evidence="7">
    <location>
        <begin position="227"/>
        <end position="247"/>
    </location>
</feature>
<dbReference type="EMBL" id="PGCI01000102">
    <property type="protein sequence ID" value="PLW40444.1"/>
    <property type="molecule type" value="Genomic_DNA"/>
</dbReference>
<evidence type="ECO:0000256" key="2">
    <source>
        <dbReference type="ARBA" id="ARBA00022475"/>
    </source>
</evidence>
<keyword evidence="12" id="KW-1185">Reference proteome</keyword>